<dbReference type="Proteomes" id="UP000807306">
    <property type="component" value="Unassembled WGS sequence"/>
</dbReference>
<dbReference type="AlphaFoldDB" id="A0A9P6EK25"/>
<proteinExistence type="predicted"/>
<gene>
    <name evidence="1" type="ORF">CPB83DRAFT_851292</name>
</gene>
<sequence>MTFGKRRLMKLGELIAEYSTWAPFANKSGFSHRLTSQFEKIPFSNARYELVVLHPRHFLPLGSSMPFLPTRVEAKYYVTAADGNAWPSRQSSTPSFSFDAKSHSTLFLLFCAEMAFRRFKRIQLPELCQDYERLINLTTELVELIYQKPICPFDDPSVDDSLSYAHTRSRDDDI</sequence>
<reference evidence="1" key="1">
    <citation type="submission" date="2020-11" db="EMBL/GenBank/DDBJ databases">
        <authorList>
            <consortium name="DOE Joint Genome Institute"/>
            <person name="Ahrendt S."/>
            <person name="Riley R."/>
            <person name="Andreopoulos W."/>
            <person name="Labutti K."/>
            <person name="Pangilinan J."/>
            <person name="Ruiz-Duenas F.J."/>
            <person name="Barrasa J.M."/>
            <person name="Sanchez-Garcia M."/>
            <person name="Camarero S."/>
            <person name="Miyauchi S."/>
            <person name="Serrano A."/>
            <person name="Linde D."/>
            <person name="Babiker R."/>
            <person name="Drula E."/>
            <person name="Ayuso-Fernandez I."/>
            <person name="Pacheco R."/>
            <person name="Padilla G."/>
            <person name="Ferreira P."/>
            <person name="Barriuso J."/>
            <person name="Kellner H."/>
            <person name="Castanera R."/>
            <person name="Alfaro M."/>
            <person name="Ramirez L."/>
            <person name="Pisabarro A.G."/>
            <person name="Kuo A."/>
            <person name="Tritt A."/>
            <person name="Lipzen A."/>
            <person name="He G."/>
            <person name="Yan M."/>
            <person name="Ng V."/>
            <person name="Cullen D."/>
            <person name="Martin F."/>
            <person name="Rosso M.-N."/>
            <person name="Henrissat B."/>
            <person name="Hibbett D."/>
            <person name="Martinez A.T."/>
            <person name="Grigoriev I.V."/>
        </authorList>
    </citation>
    <scope>NUCLEOTIDE SEQUENCE</scope>
    <source>
        <strain evidence="1">CBS 506.95</strain>
    </source>
</reference>
<protein>
    <submittedName>
        <fullName evidence="1">Uncharacterized protein</fullName>
    </submittedName>
</protein>
<evidence type="ECO:0000313" key="2">
    <source>
        <dbReference type="Proteomes" id="UP000807306"/>
    </source>
</evidence>
<comment type="caution">
    <text evidence="1">The sequence shown here is derived from an EMBL/GenBank/DDBJ whole genome shotgun (WGS) entry which is preliminary data.</text>
</comment>
<dbReference type="EMBL" id="MU157841">
    <property type="protein sequence ID" value="KAF9530277.1"/>
    <property type="molecule type" value="Genomic_DNA"/>
</dbReference>
<keyword evidence="2" id="KW-1185">Reference proteome</keyword>
<dbReference type="OrthoDB" id="3013631at2759"/>
<evidence type="ECO:0000313" key="1">
    <source>
        <dbReference type="EMBL" id="KAF9530277.1"/>
    </source>
</evidence>
<accession>A0A9P6EK25</accession>
<name>A0A9P6EK25_9AGAR</name>
<organism evidence="1 2">
    <name type="scientific">Crepidotus variabilis</name>
    <dbReference type="NCBI Taxonomy" id="179855"/>
    <lineage>
        <taxon>Eukaryota</taxon>
        <taxon>Fungi</taxon>
        <taxon>Dikarya</taxon>
        <taxon>Basidiomycota</taxon>
        <taxon>Agaricomycotina</taxon>
        <taxon>Agaricomycetes</taxon>
        <taxon>Agaricomycetidae</taxon>
        <taxon>Agaricales</taxon>
        <taxon>Agaricineae</taxon>
        <taxon>Crepidotaceae</taxon>
        <taxon>Crepidotus</taxon>
    </lineage>
</organism>